<evidence type="ECO:0000259" key="22">
    <source>
        <dbReference type="Pfam" id="PF00850"/>
    </source>
</evidence>
<feature type="non-terminal residue" evidence="23">
    <location>
        <position position="1"/>
    </location>
</feature>
<evidence type="ECO:0000256" key="18">
    <source>
        <dbReference type="ARBA" id="ARBA00042783"/>
    </source>
</evidence>
<evidence type="ECO:0000256" key="7">
    <source>
        <dbReference type="ARBA" id="ARBA00022454"/>
    </source>
</evidence>
<dbReference type="InterPro" id="IPR000286">
    <property type="entry name" value="HDACs"/>
</dbReference>
<dbReference type="InterPro" id="IPR037138">
    <property type="entry name" value="His_deacetylse_dom_sf"/>
</dbReference>
<sequence length="212" mass="23313">FDCPLKCDTWSLVKEIAGASLLAAETLIKGESDVVINWYGGWHHGQRDSASGFCYVNDVVLCIQKLCQKYEKILYIDMDVHHGDGVENAFLFSSKVMTVSFHQFEPGFFPGSGKLTDVGMGKGKHYSVNVPYKSGINDSQFCFLFKNIINEVMKIFVPSAIVCQCGADILSKDPLGEANVSLEGYMNCVKLVLGLRKPLVLLGGGKIINTFL</sequence>
<evidence type="ECO:0000256" key="16">
    <source>
        <dbReference type="ARBA" id="ARBA00040347"/>
    </source>
</evidence>
<comment type="subcellular location">
    <subcellularLocation>
        <location evidence="3">Chromosome</location>
    </subcellularLocation>
    <subcellularLocation>
        <location evidence="4">Cytoplasm</location>
    </subcellularLocation>
    <subcellularLocation>
        <location evidence="2">Nucleus</location>
    </subcellularLocation>
</comment>
<evidence type="ECO:0000256" key="2">
    <source>
        <dbReference type="ARBA" id="ARBA00004123"/>
    </source>
</evidence>
<name>A0A5N5SR38_9CRUS</name>
<protein>
    <recommendedName>
        <fullName evidence="16">Histone deacetylase 8</fullName>
        <ecNumber evidence="6">3.5.1.98</ecNumber>
    </recommendedName>
    <alternativeName>
        <fullName evidence="17">Protein deacetylase HDAC8</fullName>
    </alternativeName>
    <alternativeName>
        <fullName evidence="18">Protein decrotonylase HDAC8</fullName>
    </alternativeName>
</protein>
<dbReference type="InterPro" id="IPR023801">
    <property type="entry name" value="His_deacetylse_dom"/>
</dbReference>
<keyword evidence="8" id="KW-0963">Cytoplasm</keyword>
<keyword evidence="9" id="KW-0678">Repressor</keyword>
<proteinExistence type="inferred from homology"/>
<evidence type="ECO:0000313" key="23">
    <source>
        <dbReference type="EMBL" id="KAB7496586.1"/>
    </source>
</evidence>
<comment type="caution">
    <text evidence="23">The sequence shown here is derived from an EMBL/GenBank/DDBJ whole genome shotgun (WGS) entry which is preliminary data.</text>
</comment>
<evidence type="ECO:0000256" key="15">
    <source>
        <dbReference type="ARBA" id="ARBA00023242"/>
    </source>
</evidence>
<keyword evidence="7" id="KW-0158">Chromosome</keyword>
<keyword evidence="10" id="KW-0479">Metal-binding</keyword>
<dbReference type="OrthoDB" id="73273at2759"/>
<dbReference type="GO" id="GO:0046872">
    <property type="term" value="F:metal ion binding"/>
    <property type="evidence" value="ECO:0007669"/>
    <property type="project" value="UniProtKB-KW"/>
</dbReference>
<dbReference type="PRINTS" id="PR01270">
    <property type="entry name" value="HDASUPER"/>
</dbReference>
<dbReference type="GO" id="GO:0141221">
    <property type="term" value="F:histone deacetylase activity, hydrolytic mechanism"/>
    <property type="evidence" value="ECO:0007669"/>
    <property type="project" value="UniProtKB-EC"/>
</dbReference>
<comment type="catalytic activity">
    <reaction evidence="21">
        <text>N(6)-acetyl-L-lysyl-[histone] + H2O = L-lysyl-[histone] + acetate</text>
        <dbReference type="Rhea" id="RHEA:58196"/>
        <dbReference type="Rhea" id="RHEA-COMP:9845"/>
        <dbReference type="Rhea" id="RHEA-COMP:11338"/>
        <dbReference type="ChEBI" id="CHEBI:15377"/>
        <dbReference type="ChEBI" id="CHEBI:29969"/>
        <dbReference type="ChEBI" id="CHEBI:30089"/>
        <dbReference type="ChEBI" id="CHEBI:61930"/>
        <dbReference type="EC" id="3.5.1.98"/>
    </reaction>
    <physiologicalReaction direction="left-to-right" evidence="21">
        <dbReference type="Rhea" id="RHEA:58197"/>
    </physiologicalReaction>
</comment>
<evidence type="ECO:0000256" key="4">
    <source>
        <dbReference type="ARBA" id="ARBA00004496"/>
    </source>
</evidence>
<dbReference type="PANTHER" id="PTHR10625:SF14">
    <property type="entry name" value="HISTONE DEACETYLASE 8"/>
    <property type="match status" value="1"/>
</dbReference>
<evidence type="ECO:0000256" key="1">
    <source>
        <dbReference type="ARBA" id="ARBA00001968"/>
    </source>
</evidence>
<dbReference type="PANTHER" id="PTHR10625">
    <property type="entry name" value="HISTONE DEACETYLASE HDAC1-RELATED"/>
    <property type="match status" value="1"/>
</dbReference>
<comment type="catalytic activity">
    <reaction evidence="19">
        <text>N(6)-acetyl-L-lysyl-[protein] + H2O = L-lysyl-[protein] + acetate</text>
        <dbReference type="Rhea" id="RHEA:58108"/>
        <dbReference type="Rhea" id="RHEA-COMP:9752"/>
        <dbReference type="Rhea" id="RHEA-COMP:10731"/>
        <dbReference type="ChEBI" id="CHEBI:15377"/>
        <dbReference type="ChEBI" id="CHEBI:29969"/>
        <dbReference type="ChEBI" id="CHEBI:30089"/>
        <dbReference type="ChEBI" id="CHEBI:61930"/>
    </reaction>
    <physiologicalReaction direction="left-to-right" evidence="19">
        <dbReference type="Rhea" id="RHEA:58109"/>
    </physiologicalReaction>
</comment>
<evidence type="ECO:0000256" key="9">
    <source>
        <dbReference type="ARBA" id="ARBA00022491"/>
    </source>
</evidence>
<evidence type="ECO:0000256" key="17">
    <source>
        <dbReference type="ARBA" id="ARBA00041964"/>
    </source>
</evidence>
<keyword evidence="13" id="KW-0805">Transcription regulation</keyword>
<dbReference type="EC" id="3.5.1.98" evidence="6"/>
<dbReference type="Gene3D" id="3.40.800.20">
    <property type="entry name" value="Histone deacetylase domain"/>
    <property type="match status" value="1"/>
</dbReference>
<dbReference type="AlphaFoldDB" id="A0A5N5SR38"/>
<comment type="similarity">
    <text evidence="5">Belongs to the histone deacetylase family. HD type 1 subfamily.</text>
</comment>
<keyword evidence="12" id="KW-0156">Chromatin regulator</keyword>
<evidence type="ECO:0000256" key="11">
    <source>
        <dbReference type="ARBA" id="ARBA00022801"/>
    </source>
</evidence>
<dbReference type="GO" id="GO:0005694">
    <property type="term" value="C:chromosome"/>
    <property type="evidence" value="ECO:0007669"/>
    <property type="project" value="UniProtKB-SubCell"/>
</dbReference>
<dbReference type="InterPro" id="IPR003084">
    <property type="entry name" value="HDAC_I/II"/>
</dbReference>
<organism evidence="23 24">
    <name type="scientific">Armadillidium nasatum</name>
    <dbReference type="NCBI Taxonomy" id="96803"/>
    <lineage>
        <taxon>Eukaryota</taxon>
        <taxon>Metazoa</taxon>
        <taxon>Ecdysozoa</taxon>
        <taxon>Arthropoda</taxon>
        <taxon>Crustacea</taxon>
        <taxon>Multicrustacea</taxon>
        <taxon>Malacostraca</taxon>
        <taxon>Eumalacostraca</taxon>
        <taxon>Peracarida</taxon>
        <taxon>Isopoda</taxon>
        <taxon>Oniscidea</taxon>
        <taxon>Crinocheta</taxon>
        <taxon>Armadillidiidae</taxon>
        <taxon>Armadillidium</taxon>
    </lineage>
</organism>
<evidence type="ECO:0000256" key="3">
    <source>
        <dbReference type="ARBA" id="ARBA00004286"/>
    </source>
</evidence>
<comment type="catalytic activity">
    <reaction evidence="20">
        <text>N(6)-(2E)-butenoyl-L-lysyl-[protein] + H2O = (2E)-2-butenoate + L-lysyl-[protein]</text>
        <dbReference type="Rhea" id="RHEA:69172"/>
        <dbReference type="Rhea" id="RHEA-COMP:9752"/>
        <dbReference type="Rhea" id="RHEA-COMP:13707"/>
        <dbReference type="ChEBI" id="CHEBI:15377"/>
        <dbReference type="ChEBI" id="CHEBI:29969"/>
        <dbReference type="ChEBI" id="CHEBI:35899"/>
        <dbReference type="ChEBI" id="CHEBI:137954"/>
    </reaction>
    <physiologicalReaction direction="left-to-right" evidence="20">
        <dbReference type="Rhea" id="RHEA:69173"/>
    </physiologicalReaction>
</comment>
<dbReference type="GO" id="GO:0031507">
    <property type="term" value="P:heterochromatin formation"/>
    <property type="evidence" value="ECO:0007669"/>
    <property type="project" value="TreeGrafter"/>
</dbReference>
<dbReference type="GO" id="GO:0005737">
    <property type="term" value="C:cytoplasm"/>
    <property type="evidence" value="ECO:0007669"/>
    <property type="project" value="UniProtKB-SubCell"/>
</dbReference>
<reference evidence="23 24" key="1">
    <citation type="journal article" date="2019" name="PLoS Biol.">
        <title>Sex chromosomes control vertical transmission of feminizing Wolbachia symbionts in an isopod.</title>
        <authorList>
            <person name="Becking T."/>
            <person name="Chebbi M.A."/>
            <person name="Giraud I."/>
            <person name="Moumen B."/>
            <person name="Laverre T."/>
            <person name="Caubet Y."/>
            <person name="Peccoud J."/>
            <person name="Gilbert C."/>
            <person name="Cordaux R."/>
        </authorList>
    </citation>
    <scope>NUCLEOTIDE SEQUENCE [LARGE SCALE GENOMIC DNA]</scope>
    <source>
        <strain evidence="23">ANa2</strain>
        <tissue evidence="23">Whole body excluding digestive tract and cuticle</tissue>
    </source>
</reference>
<dbReference type="EMBL" id="SEYY01021228">
    <property type="protein sequence ID" value="KAB7496586.1"/>
    <property type="molecule type" value="Genomic_DNA"/>
</dbReference>
<evidence type="ECO:0000256" key="12">
    <source>
        <dbReference type="ARBA" id="ARBA00022853"/>
    </source>
</evidence>
<accession>A0A5N5SR38</accession>
<keyword evidence="14" id="KW-0804">Transcription</keyword>
<evidence type="ECO:0000256" key="13">
    <source>
        <dbReference type="ARBA" id="ARBA00023015"/>
    </source>
</evidence>
<evidence type="ECO:0000256" key="20">
    <source>
        <dbReference type="ARBA" id="ARBA00049193"/>
    </source>
</evidence>
<dbReference type="SUPFAM" id="SSF52768">
    <property type="entry name" value="Arginase/deacetylase"/>
    <property type="match status" value="1"/>
</dbReference>
<dbReference type="PRINTS" id="PR01271">
    <property type="entry name" value="HISDACETLASE"/>
</dbReference>
<comment type="cofactor">
    <cofactor evidence="1">
        <name>a divalent metal cation</name>
        <dbReference type="ChEBI" id="CHEBI:60240"/>
    </cofactor>
</comment>
<dbReference type="Pfam" id="PF00850">
    <property type="entry name" value="Hist_deacetyl"/>
    <property type="match status" value="1"/>
</dbReference>
<evidence type="ECO:0000256" key="8">
    <source>
        <dbReference type="ARBA" id="ARBA00022490"/>
    </source>
</evidence>
<keyword evidence="11" id="KW-0378">Hydrolase</keyword>
<evidence type="ECO:0000256" key="19">
    <source>
        <dbReference type="ARBA" id="ARBA00049136"/>
    </source>
</evidence>
<dbReference type="InterPro" id="IPR023696">
    <property type="entry name" value="Ureohydrolase_dom_sf"/>
</dbReference>
<evidence type="ECO:0000256" key="21">
    <source>
        <dbReference type="ARBA" id="ARBA00049416"/>
    </source>
</evidence>
<keyword evidence="24" id="KW-1185">Reference proteome</keyword>
<gene>
    <name evidence="23" type="primary">hdac8</name>
    <name evidence="23" type="ORF">Anas_06977</name>
</gene>
<dbReference type="Proteomes" id="UP000326759">
    <property type="component" value="Unassembled WGS sequence"/>
</dbReference>
<evidence type="ECO:0000256" key="10">
    <source>
        <dbReference type="ARBA" id="ARBA00022723"/>
    </source>
</evidence>
<feature type="domain" description="Histone deacetylase" evidence="22">
    <location>
        <begin position="2"/>
        <end position="205"/>
    </location>
</feature>
<evidence type="ECO:0000256" key="5">
    <source>
        <dbReference type="ARBA" id="ARBA00006457"/>
    </source>
</evidence>
<dbReference type="GO" id="GO:0005634">
    <property type="term" value="C:nucleus"/>
    <property type="evidence" value="ECO:0007669"/>
    <property type="project" value="UniProtKB-SubCell"/>
</dbReference>
<evidence type="ECO:0000256" key="14">
    <source>
        <dbReference type="ARBA" id="ARBA00023163"/>
    </source>
</evidence>
<evidence type="ECO:0000256" key="6">
    <source>
        <dbReference type="ARBA" id="ARBA00012111"/>
    </source>
</evidence>
<evidence type="ECO:0000313" key="24">
    <source>
        <dbReference type="Proteomes" id="UP000326759"/>
    </source>
</evidence>
<keyword evidence="15" id="KW-0539">Nucleus</keyword>